<dbReference type="InterPro" id="IPR016181">
    <property type="entry name" value="Acyl_CoA_acyltransferase"/>
</dbReference>
<evidence type="ECO:0000313" key="2">
    <source>
        <dbReference type="EMBL" id="MBJ7608459.1"/>
    </source>
</evidence>
<comment type="caution">
    <text evidence="2">The sequence shown here is derived from an EMBL/GenBank/DDBJ whole genome shotgun (WGS) entry which is preliminary data.</text>
</comment>
<sequence length="183" mass="19429">MSVALASPSPMRDGEVALRPVSSSVAALVVAASHDPEITRWTQVPDGLTIVDAALITAGWAMPSTRTARYQVLLPELGPAGMVTVWMNPADEAEVGYWLLPSARGRGVARRAVGLLCTWAFDECGLEQLQLTTLPGNLASEKVAQACGFHRRGTLPRDIKGVRCTLDVWVRGAGAVAEPVSAR</sequence>
<dbReference type="PANTHER" id="PTHR43441:SF10">
    <property type="entry name" value="ACETYLTRANSFERASE"/>
    <property type="match status" value="1"/>
</dbReference>
<dbReference type="GO" id="GO:0005737">
    <property type="term" value="C:cytoplasm"/>
    <property type="evidence" value="ECO:0007669"/>
    <property type="project" value="TreeGrafter"/>
</dbReference>
<dbReference type="GO" id="GO:0008999">
    <property type="term" value="F:protein-N-terminal-alanine acetyltransferase activity"/>
    <property type="evidence" value="ECO:0007669"/>
    <property type="project" value="TreeGrafter"/>
</dbReference>
<organism evidence="2 3">
    <name type="scientific">Candidatus Amunia macphersoniae</name>
    <dbReference type="NCBI Taxonomy" id="3127014"/>
    <lineage>
        <taxon>Bacteria</taxon>
        <taxon>Bacillati</taxon>
        <taxon>Candidatus Dormiibacterota</taxon>
        <taxon>Candidatus Dormibacteria</taxon>
        <taxon>Candidatus Aeolococcales</taxon>
        <taxon>Candidatus Aeolococcaceae</taxon>
        <taxon>Candidatus Amunia</taxon>
    </lineage>
</organism>
<reference evidence="2 3" key="1">
    <citation type="submission" date="2020-10" db="EMBL/GenBank/DDBJ databases">
        <title>Ca. Dormibacterota MAGs.</title>
        <authorList>
            <person name="Montgomery K."/>
        </authorList>
    </citation>
    <scope>NUCLEOTIDE SEQUENCE [LARGE SCALE GENOMIC DNA]</scope>
    <source>
        <strain evidence="2">Mitchell_Peninsula_5</strain>
    </source>
</reference>
<dbReference type="InterPro" id="IPR051908">
    <property type="entry name" value="Ribosomal_N-acetyltransferase"/>
</dbReference>
<dbReference type="PANTHER" id="PTHR43441">
    <property type="entry name" value="RIBOSOMAL-PROTEIN-SERINE ACETYLTRANSFERASE"/>
    <property type="match status" value="1"/>
</dbReference>
<protein>
    <submittedName>
        <fullName evidence="2">GNAT family N-acetyltransferase</fullName>
    </submittedName>
</protein>
<dbReference type="Pfam" id="PF13302">
    <property type="entry name" value="Acetyltransf_3"/>
    <property type="match status" value="1"/>
</dbReference>
<dbReference type="AlphaFoldDB" id="A0A934KDM1"/>
<feature type="domain" description="N-acetyltransferase" evidence="1">
    <location>
        <begin position="16"/>
        <end position="167"/>
    </location>
</feature>
<evidence type="ECO:0000313" key="3">
    <source>
        <dbReference type="Proteomes" id="UP000614410"/>
    </source>
</evidence>
<dbReference type="GO" id="GO:1990189">
    <property type="term" value="F:protein N-terminal-serine acetyltransferase activity"/>
    <property type="evidence" value="ECO:0007669"/>
    <property type="project" value="TreeGrafter"/>
</dbReference>
<gene>
    <name evidence="2" type="ORF">JF887_03375</name>
</gene>
<proteinExistence type="predicted"/>
<dbReference type="PROSITE" id="PS51186">
    <property type="entry name" value="GNAT"/>
    <property type="match status" value="1"/>
</dbReference>
<dbReference type="SUPFAM" id="SSF55729">
    <property type="entry name" value="Acyl-CoA N-acyltransferases (Nat)"/>
    <property type="match status" value="1"/>
</dbReference>
<dbReference type="InterPro" id="IPR000182">
    <property type="entry name" value="GNAT_dom"/>
</dbReference>
<evidence type="ECO:0000259" key="1">
    <source>
        <dbReference type="PROSITE" id="PS51186"/>
    </source>
</evidence>
<dbReference type="EMBL" id="JAEKNN010000015">
    <property type="protein sequence ID" value="MBJ7608459.1"/>
    <property type="molecule type" value="Genomic_DNA"/>
</dbReference>
<dbReference type="Gene3D" id="3.40.630.30">
    <property type="match status" value="1"/>
</dbReference>
<dbReference type="Proteomes" id="UP000614410">
    <property type="component" value="Unassembled WGS sequence"/>
</dbReference>
<accession>A0A934KDM1</accession>
<name>A0A934KDM1_9BACT</name>